<gene>
    <name evidence="1" type="ORF">H9698_08165</name>
</gene>
<dbReference type="PROSITE" id="PS51257">
    <property type="entry name" value="PROKAR_LIPOPROTEIN"/>
    <property type="match status" value="1"/>
</dbReference>
<evidence type="ECO:0000313" key="1">
    <source>
        <dbReference type="EMBL" id="HJC72747.1"/>
    </source>
</evidence>
<dbReference type="Proteomes" id="UP000823918">
    <property type="component" value="Unassembled WGS sequence"/>
</dbReference>
<name>A0A9D2TLD6_9FIRM</name>
<protein>
    <submittedName>
        <fullName evidence="1">Uncharacterized protein</fullName>
    </submittedName>
</protein>
<evidence type="ECO:0000313" key="2">
    <source>
        <dbReference type="Proteomes" id="UP000823918"/>
    </source>
</evidence>
<dbReference type="AlphaFoldDB" id="A0A9D2TLD6"/>
<proteinExistence type="predicted"/>
<sequence length="177" mass="19515">MKRKLQTVLTCCLFIVMGIALIGCSGSESSQGKVLELYQNLFAGLSEEEYADYQEWQSSAQTAEEGLGMVSAEPEAVPSWLKERFESLTTPDCFNNILEQSLFIFPVSAYEKGYTVDTPKTKVTQTDSGYEITGTLILKKDGSEQQADVSVSVQLNEEGRISFLRINNLSDATTLLA</sequence>
<reference evidence="1" key="2">
    <citation type="submission" date="2021-04" db="EMBL/GenBank/DDBJ databases">
        <authorList>
            <person name="Gilroy R."/>
        </authorList>
    </citation>
    <scope>NUCLEOTIDE SEQUENCE</scope>
    <source>
        <strain evidence="1">5933</strain>
    </source>
</reference>
<reference evidence="1" key="1">
    <citation type="journal article" date="2021" name="PeerJ">
        <title>Extensive microbial diversity within the chicken gut microbiome revealed by metagenomics and culture.</title>
        <authorList>
            <person name="Gilroy R."/>
            <person name="Ravi A."/>
            <person name="Getino M."/>
            <person name="Pursley I."/>
            <person name="Horton D.L."/>
            <person name="Alikhan N.F."/>
            <person name="Baker D."/>
            <person name="Gharbi K."/>
            <person name="Hall N."/>
            <person name="Watson M."/>
            <person name="Adriaenssens E.M."/>
            <person name="Foster-Nyarko E."/>
            <person name="Jarju S."/>
            <person name="Secka A."/>
            <person name="Antonio M."/>
            <person name="Oren A."/>
            <person name="Chaudhuri R.R."/>
            <person name="La Ragione R."/>
            <person name="Hildebrand F."/>
            <person name="Pallen M.J."/>
        </authorList>
    </citation>
    <scope>NUCLEOTIDE SEQUENCE</scope>
    <source>
        <strain evidence="1">5933</strain>
    </source>
</reference>
<organism evidence="1 2">
    <name type="scientific">Candidatus Ruthenibacterium merdavium</name>
    <dbReference type="NCBI Taxonomy" id="2838752"/>
    <lineage>
        <taxon>Bacteria</taxon>
        <taxon>Bacillati</taxon>
        <taxon>Bacillota</taxon>
        <taxon>Clostridia</taxon>
        <taxon>Eubacteriales</taxon>
        <taxon>Oscillospiraceae</taxon>
        <taxon>Ruthenibacterium</taxon>
    </lineage>
</organism>
<accession>A0A9D2TLD6</accession>
<dbReference type="EMBL" id="DWWA01000040">
    <property type="protein sequence ID" value="HJC72747.1"/>
    <property type="molecule type" value="Genomic_DNA"/>
</dbReference>
<comment type="caution">
    <text evidence="1">The sequence shown here is derived from an EMBL/GenBank/DDBJ whole genome shotgun (WGS) entry which is preliminary data.</text>
</comment>